<organism evidence="3 4">
    <name type="scientific">Hyaloscypha bicolor E</name>
    <dbReference type="NCBI Taxonomy" id="1095630"/>
    <lineage>
        <taxon>Eukaryota</taxon>
        <taxon>Fungi</taxon>
        <taxon>Dikarya</taxon>
        <taxon>Ascomycota</taxon>
        <taxon>Pezizomycotina</taxon>
        <taxon>Leotiomycetes</taxon>
        <taxon>Helotiales</taxon>
        <taxon>Hyaloscyphaceae</taxon>
        <taxon>Hyaloscypha</taxon>
        <taxon>Hyaloscypha bicolor</taxon>
    </lineage>
</organism>
<accession>A0A2J6TLH9</accession>
<keyword evidence="4" id="KW-1185">Reference proteome</keyword>
<dbReference type="Gene3D" id="2.130.10.10">
    <property type="entry name" value="YVTN repeat-like/Quinoprotein amine dehydrogenase"/>
    <property type="match status" value="2"/>
</dbReference>
<keyword evidence="1" id="KW-0853">WD repeat</keyword>
<dbReference type="InParanoid" id="A0A2J6TLH9"/>
<dbReference type="SMART" id="SM00320">
    <property type="entry name" value="WD40"/>
    <property type="match status" value="4"/>
</dbReference>
<gene>
    <name evidence="3" type="ORF">K444DRAFT_626368</name>
</gene>
<protein>
    <submittedName>
        <fullName evidence="3">WD40 repeat-like protein</fullName>
    </submittedName>
</protein>
<dbReference type="GeneID" id="36590714"/>
<dbReference type="RefSeq" id="XP_024740784.1">
    <property type="nucleotide sequence ID" value="XM_024882637.1"/>
</dbReference>
<evidence type="ECO:0000313" key="3">
    <source>
        <dbReference type="EMBL" id="PMD63880.1"/>
    </source>
</evidence>
<evidence type="ECO:0000256" key="2">
    <source>
        <dbReference type="SAM" id="MobiDB-lite"/>
    </source>
</evidence>
<dbReference type="OrthoDB" id="1367865at2759"/>
<dbReference type="SUPFAM" id="SSF50978">
    <property type="entry name" value="WD40 repeat-like"/>
    <property type="match status" value="1"/>
</dbReference>
<dbReference type="EMBL" id="KZ613777">
    <property type="protein sequence ID" value="PMD63880.1"/>
    <property type="molecule type" value="Genomic_DNA"/>
</dbReference>
<feature type="repeat" description="WD" evidence="1">
    <location>
        <begin position="221"/>
        <end position="262"/>
    </location>
</feature>
<evidence type="ECO:0000313" key="4">
    <source>
        <dbReference type="Proteomes" id="UP000235371"/>
    </source>
</evidence>
<dbReference type="PROSITE" id="PS50082">
    <property type="entry name" value="WD_REPEATS_2"/>
    <property type="match status" value="1"/>
</dbReference>
<dbReference type="InterPro" id="IPR015943">
    <property type="entry name" value="WD40/YVTN_repeat-like_dom_sf"/>
</dbReference>
<dbReference type="PANTHER" id="PTHR19879:SF9">
    <property type="entry name" value="TRANSCRIPTION INITIATION FACTOR TFIID SUBUNIT 5"/>
    <property type="match status" value="1"/>
</dbReference>
<feature type="compositionally biased region" description="Basic and acidic residues" evidence="2">
    <location>
        <begin position="8"/>
        <end position="22"/>
    </location>
</feature>
<feature type="region of interest" description="Disordered" evidence="2">
    <location>
        <begin position="1"/>
        <end position="49"/>
    </location>
</feature>
<dbReference type="PROSITE" id="PS50294">
    <property type="entry name" value="WD_REPEATS_REGION"/>
    <property type="match status" value="1"/>
</dbReference>
<evidence type="ECO:0000256" key="1">
    <source>
        <dbReference type="PROSITE-ProRule" id="PRU00221"/>
    </source>
</evidence>
<name>A0A2J6TLH9_9HELO</name>
<feature type="region of interest" description="Disordered" evidence="2">
    <location>
        <begin position="396"/>
        <end position="421"/>
    </location>
</feature>
<dbReference type="Proteomes" id="UP000235371">
    <property type="component" value="Unassembled WGS sequence"/>
</dbReference>
<proteinExistence type="predicted"/>
<reference evidence="3 4" key="1">
    <citation type="submission" date="2016-04" db="EMBL/GenBank/DDBJ databases">
        <title>A degradative enzymes factory behind the ericoid mycorrhizal symbiosis.</title>
        <authorList>
            <consortium name="DOE Joint Genome Institute"/>
            <person name="Martino E."/>
            <person name="Morin E."/>
            <person name="Grelet G."/>
            <person name="Kuo A."/>
            <person name="Kohler A."/>
            <person name="Daghino S."/>
            <person name="Barry K."/>
            <person name="Choi C."/>
            <person name="Cichocki N."/>
            <person name="Clum A."/>
            <person name="Copeland A."/>
            <person name="Hainaut M."/>
            <person name="Haridas S."/>
            <person name="Labutti K."/>
            <person name="Lindquist E."/>
            <person name="Lipzen A."/>
            <person name="Khouja H.-R."/>
            <person name="Murat C."/>
            <person name="Ohm R."/>
            <person name="Olson A."/>
            <person name="Spatafora J."/>
            <person name="Veneault-Fourrey C."/>
            <person name="Henrissat B."/>
            <person name="Grigoriev I."/>
            <person name="Martin F."/>
            <person name="Perotto S."/>
        </authorList>
    </citation>
    <scope>NUCLEOTIDE SEQUENCE [LARGE SCALE GENOMIC DNA]</scope>
    <source>
        <strain evidence="3 4">E</strain>
    </source>
</reference>
<dbReference type="InterPro" id="IPR001680">
    <property type="entry name" value="WD40_rpt"/>
</dbReference>
<dbReference type="AlphaFoldDB" id="A0A2J6TLH9"/>
<dbReference type="InterPro" id="IPR036322">
    <property type="entry name" value="WD40_repeat_dom_sf"/>
</dbReference>
<dbReference type="PANTHER" id="PTHR19879">
    <property type="entry name" value="TRANSCRIPTION INITIATION FACTOR TFIID"/>
    <property type="match status" value="1"/>
</dbReference>
<dbReference type="STRING" id="1095630.A0A2J6TLH9"/>
<sequence length="421" mass="47105">MPSYSSERSNKDLHYAIEKDFTEPSGEEDSELHKLPFPTAPESAPESASVNSDGTLIVISVADNIHVYDTVNFTDMSACKGHVSRVDAHAFQPGKPKVLVSSAQNYYRGSTPAEATIIIWDLKKEQANPLMTSSIIPSIASQATDNVADNLLMVQPRLELSAEEEKSLTERRLSFSCQSELCSPSGNFLIYMPGKPPRSNDADRWDVKIYSMATHEDVLALIGHTDAVMWTGYNPDETMTATVAWDQTTRIWDARCGHQKYKFDTNGQNWTGGFSSGSKRFAGTCGDGTFYVYSLDDGATLWLKLDLSPRLSSKPGRFILYDVEKEKVLQERISSLDACKVALEYKSMMKSYLEFYGVKFLDGGRKVVVLTAGDGGIETYDLEKWEKWRFARPNIDPPFNGDSGDNEEERISFRNHARKDK</sequence>